<dbReference type="SUPFAM" id="SSF56112">
    <property type="entry name" value="Protein kinase-like (PK-like)"/>
    <property type="match status" value="1"/>
</dbReference>
<feature type="binding site" evidence="7">
    <location>
        <position position="50"/>
    </location>
    <ligand>
        <name>ATP</name>
        <dbReference type="ChEBI" id="CHEBI:30616"/>
    </ligand>
</feature>
<evidence type="ECO:0000256" key="7">
    <source>
        <dbReference type="PROSITE-ProRule" id="PRU10141"/>
    </source>
</evidence>
<dbReference type="PROSITE" id="PS00107">
    <property type="entry name" value="PROTEIN_KINASE_ATP"/>
    <property type="match status" value="1"/>
</dbReference>
<reference evidence="11 12" key="1">
    <citation type="journal article" date="2020" name="ISME J.">
        <title>Uncovering the hidden diversity of litter-decomposition mechanisms in mushroom-forming fungi.</title>
        <authorList>
            <person name="Floudas D."/>
            <person name="Bentzer J."/>
            <person name="Ahren D."/>
            <person name="Johansson T."/>
            <person name="Persson P."/>
            <person name="Tunlid A."/>
        </authorList>
    </citation>
    <scope>NUCLEOTIDE SEQUENCE [LARGE SCALE GENOMIC DNA]</scope>
    <source>
        <strain evidence="11 12">CBS 146.42</strain>
    </source>
</reference>
<dbReference type="PROSITE" id="PS50011">
    <property type="entry name" value="PROTEIN_KINASE_DOM"/>
    <property type="match status" value="1"/>
</dbReference>
<sequence>MSRYEPQANLPLNTRVTFHWVRGEMLGRGAYGSVTYMAMNADNGELMIVKQVEHGSENQNALRYIASEAKILKELNHPNIEQYLGYQESIDVLSLFLEHVPGGTVASLVNKHGRFREEVTKFFTQQILEGVEYLHSRGILHRDIKPDNILVGPTGVCKISEFGIAKRAEDIYKAKCHTLMRGTIHYMAPEMLGATEKGYDGKIDIWSLGCTVMEMWTGEKPWGPDENFISIMLKLREKQLPPPMPTQLLEELPQTAHAFRESCFYMDPVQRAPAAELKQHPYLQLPGNWTFEEKEIPHPSGQRHLRADKATRTNDKTPEA</sequence>
<evidence type="ECO:0000259" key="10">
    <source>
        <dbReference type="PROSITE" id="PS50011"/>
    </source>
</evidence>
<protein>
    <recommendedName>
        <fullName evidence="10">Protein kinase domain-containing protein</fullName>
    </recommendedName>
</protein>
<feature type="region of interest" description="Disordered" evidence="9">
    <location>
        <begin position="293"/>
        <end position="320"/>
    </location>
</feature>
<evidence type="ECO:0000256" key="9">
    <source>
        <dbReference type="SAM" id="MobiDB-lite"/>
    </source>
</evidence>
<evidence type="ECO:0000313" key="12">
    <source>
        <dbReference type="Proteomes" id="UP000559027"/>
    </source>
</evidence>
<evidence type="ECO:0000256" key="6">
    <source>
        <dbReference type="ARBA" id="ARBA00022840"/>
    </source>
</evidence>
<feature type="compositionally biased region" description="Basic and acidic residues" evidence="9">
    <location>
        <begin position="305"/>
        <end position="320"/>
    </location>
</feature>
<dbReference type="Pfam" id="PF00069">
    <property type="entry name" value="Pkinase"/>
    <property type="match status" value="1"/>
</dbReference>
<feature type="domain" description="Protein kinase" evidence="10">
    <location>
        <begin position="20"/>
        <end position="283"/>
    </location>
</feature>
<dbReference type="InterPro" id="IPR008271">
    <property type="entry name" value="Ser/Thr_kinase_AS"/>
</dbReference>
<organism evidence="11 12">
    <name type="scientific">Leucocoprinus leucothites</name>
    <dbReference type="NCBI Taxonomy" id="201217"/>
    <lineage>
        <taxon>Eukaryota</taxon>
        <taxon>Fungi</taxon>
        <taxon>Dikarya</taxon>
        <taxon>Basidiomycota</taxon>
        <taxon>Agaricomycotina</taxon>
        <taxon>Agaricomycetes</taxon>
        <taxon>Agaricomycetidae</taxon>
        <taxon>Agaricales</taxon>
        <taxon>Agaricineae</taxon>
        <taxon>Agaricaceae</taxon>
        <taxon>Leucocoprinus</taxon>
    </lineage>
</organism>
<dbReference type="SMART" id="SM00220">
    <property type="entry name" value="S_TKc"/>
    <property type="match status" value="1"/>
</dbReference>
<evidence type="ECO:0000256" key="3">
    <source>
        <dbReference type="ARBA" id="ARBA00022679"/>
    </source>
</evidence>
<dbReference type="PROSITE" id="PS00108">
    <property type="entry name" value="PROTEIN_KINASE_ST"/>
    <property type="match status" value="1"/>
</dbReference>
<accession>A0A8H5DAA7</accession>
<keyword evidence="3" id="KW-0808">Transferase</keyword>
<name>A0A8H5DAA7_9AGAR</name>
<dbReference type="EMBL" id="JAACJO010000007">
    <property type="protein sequence ID" value="KAF5356178.1"/>
    <property type="molecule type" value="Genomic_DNA"/>
</dbReference>
<proteinExistence type="inferred from homology"/>
<keyword evidence="2 8" id="KW-0723">Serine/threonine-protein kinase</keyword>
<dbReference type="GO" id="GO:0005524">
    <property type="term" value="F:ATP binding"/>
    <property type="evidence" value="ECO:0007669"/>
    <property type="project" value="UniProtKB-UniRule"/>
</dbReference>
<dbReference type="InterPro" id="IPR011009">
    <property type="entry name" value="Kinase-like_dom_sf"/>
</dbReference>
<comment type="caution">
    <text evidence="11">The sequence shown here is derived from an EMBL/GenBank/DDBJ whole genome shotgun (WGS) entry which is preliminary data.</text>
</comment>
<comment type="similarity">
    <text evidence="1">Belongs to the protein kinase superfamily. STE Ser/Thr protein kinase family. MAP kinase kinase kinase subfamily.</text>
</comment>
<dbReference type="Proteomes" id="UP000559027">
    <property type="component" value="Unassembled WGS sequence"/>
</dbReference>
<evidence type="ECO:0000256" key="1">
    <source>
        <dbReference type="ARBA" id="ARBA00006529"/>
    </source>
</evidence>
<keyword evidence="4 7" id="KW-0547">Nucleotide-binding</keyword>
<evidence type="ECO:0000256" key="2">
    <source>
        <dbReference type="ARBA" id="ARBA00022527"/>
    </source>
</evidence>
<dbReference type="InterPro" id="IPR017441">
    <property type="entry name" value="Protein_kinase_ATP_BS"/>
</dbReference>
<keyword evidence="6 7" id="KW-0067">ATP-binding</keyword>
<gene>
    <name evidence="11" type="ORF">D9756_004098</name>
</gene>
<keyword evidence="12" id="KW-1185">Reference proteome</keyword>
<evidence type="ECO:0000256" key="5">
    <source>
        <dbReference type="ARBA" id="ARBA00022777"/>
    </source>
</evidence>
<evidence type="ECO:0000256" key="4">
    <source>
        <dbReference type="ARBA" id="ARBA00022741"/>
    </source>
</evidence>
<dbReference type="GO" id="GO:0004674">
    <property type="term" value="F:protein serine/threonine kinase activity"/>
    <property type="evidence" value="ECO:0007669"/>
    <property type="project" value="UniProtKB-KW"/>
</dbReference>
<dbReference type="OrthoDB" id="266718at2759"/>
<evidence type="ECO:0000313" key="11">
    <source>
        <dbReference type="EMBL" id="KAF5356178.1"/>
    </source>
</evidence>
<evidence type="ECO:0000256" key="8">
    <source>
        <dbReference type="RuleBase" id="RU000304"/>
    </source>
</evidence>
<dbReference type="PANTHER" id="PTHR11584">
    <property type="entry name" value="SERINE/THREONINE PROTEIN KINASE"/>
    <property type="match status" value="1"/>
</dbReference>
<keyword evidence="5" id="KW-0418">Kinase</keyword>
<dbReference type="PANTHER" id="PTHR11584:SF369">
    <property type="entry name" value="MITOGEN-ACTIVATED PROTEIN KINASE KINASE KINASE 19-RELATED"/>
    <property type="match status" value="1"/>
</dbReference>
<dbReference type="AlphaFoldDB" id="A0A8H5DAA7"/>
<dbReference type="Gene3D" id="1.10.510.10">
    <property type="entry name" value="Transferase(Phosphotransferase) domain 1"/>
    <property type="match status" value="1"/>
</dbReference>
<dbReference type="InterPro" id="IPR000719">
    <property type="entry name" value="Prot_kinase_dom"/>
</dbReference>